<dbReference type="STRING" id="463040.CAL15_06240"/>
<dbReference type="InterPro" id="IPR036409">
    <property type="entry name" value="Aldolase_II/adducin_N_sf"/>
</dbReference>
<dbReference type="Pfam" id="PF00596">
    <property type="entry name" value="Aldolase_II"/>
    <property type="match status" value="1"/>
</dbReference>
<dbReference type="EMBL" id="CP021111">
    <property type="protein sequence ID" value="ARP94014.1"/>
    <property type="molecule type" value="Genomic_DNA"/>
</dbReference>
<dbReference type="Proteomes" id="UP000194161">
    <property type="component" value="Chromosome"/>
</dbReference>
<comment type="similarity">
    <text evidence="1">Belongs to the aldolase class II family.</text>
</comment>
<dbReference type="RefSeq" id="WP_086077784.1">
    <property type="nucleotide sequence ID" value="NZ_CP021111.1"/>
</dbReference>
<dbReference type="GO" id="GO:0051015">
    <property type="term" value="F:actin filament binding"/>
    <property type="evidence" value="ECO:0007669"/>
    <property type="project" value="TreeGrafter"/>
</dbReference>
<dbReference type="PANTHER" id="PTHR10672:SF39">
    <property type="entry name" value="CLASS II ALDOLASE_ADDUCIN N-TERMINAL DOMAIN-CONTAINING PROTEIN"/>
    <property type="match status" value="1"/>
</dbReference>
<dbReference type="GO" id="GO:0005856">
    <property type="term" value="C:cytoskeleton"/>
    <property type="evidence" value="ECO:0007669"/>
    <property type="project" value="TreeGrafter"/>
</dbReference>
<sequence length="232" mass="25188">MTSTEQTCRAELVLANHILANAGVLDAFGHVSVRHPDRDGHFLLSQSKAPELVQADDILEYDADAVPVDGVGRPQYSERFIHSEIYRARPDVLAICHHHSPSVMPFCVAGLPVVPVYQHGALIGRHVPMWDSRDEFGDTNLLVTNGAQGASLARALGSASMVLMRHHGATVVGLRLKEMVFRAVAACKNAEYQYRAMALGPVHGLTAGEIEMAAKVPPAAVDRAWDLWARDA</sequence>
<organism evidence="3 4">
    <name type="scientific">Bordetella genomosp. 13</name>
    <dbReference type="NCBI Taxonomy" id="463040"/>
    <lineage>
        <taxon>Bacteria</taxon>
        <taxon>Pseudomonadati</taxon>
        <taxon>Pseudomonadota</taxon>
        <taxon>Betaproteobacteria</taxon>
        <taxon>Burkholderiales</taxon>
        <taxon>Alcaligenaceae</taxon>
        <taxon>Bordetella</taxon>
    </lineage>
</organism>
<reference evidence="3 4" key="1">
    <citation type="submission" date="2017-05" db="EMBL/GenBank/DDBJ databases">
        <title>Complete and WGS of Bordetella genogroups.</title>
        <authorList>
            <person name="Spilker T."/>
            <person name="LiPuma J."/>
        </authorList>
    </citation>
    <scope>NUCLEOTIDE SEQUENCE [LARGE SCALE GENOMIC DNA]</scope>
    <source>
        <strain evidence="3 4">AU7206</strain>
    </source>
</reference>
<dbReference type="PANTHER" id="PTHR10672">
    <property type="entry name" value="ADDUCIN"/>
    <property type="match status" value="1"/>
</dbReference>
<feature type="domain" description="Class II aldolase/adducin N-terminal" evidence="2">
    <location>
        <begin position="10"/>
        <end position="194"/>
    </location>
</feature>
<dbReference type="KEGG" id="bgm:CAL15_06240"/>
<dbReference type="OrthoDB" id="5500703at2"/>
<dbReference type="SUPFAM" id="SSF53639">
    <property type="entry name" value="AraD/HMP-PK domain-like"/>
    <property type="match status" value="1"/>
</dbReference>
<evidence type="ECO:0000313" key="3">
    <source>
        <dbReference type="EMBL" id="ARP94014.1"/>
    </source>
</evidence>
<evidence type="ECO:0000313" key="4">
    <source>
        <dbReference type="Proteomes" id="UP000194161"/>
    </source>
</evidence>
<dbReference type="Gene3D" id="3.40.225.10">
    <property type="entry name" value="Class II aldolase/adducin N-terminal domain"/>
    <property type="match status" value="1"/>
</dbReference>
<proteinExistence type="inferred from homology"/>
<gene>
    <name evidence="3" type="ORF">CAL15_06240</name>
</gene>
<dbReference type="AlphaFoldDB" id="A0A1W6ZB00"/>
<accession>A0A1W6ZB00</accession>
<evidence type="ECO:0000259" key="2">
    <source>
        <dbReference type="SMART" id="SM01007"/>
    </source>
</evidence>
<evidence type="ECO:0000256" key="1">
    <source>
        <dbReference type="ARBA" id="ARBA00037961"/>
    </source>
</evidence>
<keyword evidence="4" id="KW-1185">Reference proteome</keyword>
<name>A0A1W6ZB00_9BORD</name>
<dbReference type="InterPro" id="IPR001303">
    <property type="entry name" value="Aldolase_II/adducin_N"/>
</dbReference>
<dbReference type="SMART" id="SM01007">
    <property type="entry name" value="Aldolase_II"/>
    <property type="match status" value="1"/>
</dbReference>
<protein>
    <recommendedName>
        <fullName evidence="2">Class II aldolase/adducin N-terminal domain-containing protein</fullName>
    </recommendedName>
</protein>
<dbReference type="InterPro" id="IPR051017">
    <property type="entry name" value="Aldolase-II_Adducin_sf"/>
</dbReference>